<dbReference type="PaxDb" id="8022-A0A060W6H8"/>
<evidence type="ECO:0000256" key="4">
    <source>
        <dbReference type="ARBA" id="ARBA00022679"/>
    </source>
</evidence>
<dbReference type="Pfam" id="PF01697">
    <property type="entry name" value="Glyco_transf_92"/>
    <property type="match status" value="1"/>
</dbReference>
<gene>
    <name evidence="9" type="ORF">GSONMT00068044001</name>
</gene>
<organism evidence="9 10">
    <name type="scientific">Oncorhynchus mykiss</name>
    <name type="common">Rainbow trout</name>
    <name type="synonym">Salmo gairdneri</name>
    <dbReference type="NCBI Taxonomy" id="8022"/>
    <lineage>
        <taxon>Eukaryota</taxon>
        <taxon>Metazoa</taxon>
        <taxon>Chordata</taxon>
        <taxon>Craniata</taxon>
        <taxon>Vertebrata</taxon>
        <taxon>Euteleostomi</taxon>
        <taxon>Actinopterygii</taxon>
        <taxon>Neopterygii</taxon>
        <taxon>Teleostei</taxon>
        <taxon>Protacanthopterygii</taxon>
        <taxon>Salmoniformes</taxon>
        <taxon>Salmonidae</taxon>
        <taxon>Salmoninae</taxon>
        <taxon>Oncorhynchus</taxon>
    </lineage>
</organism>
<sequence length="458" mass="53394">MVLLFVFCSFLQRDPHQPLITMTKKNLMKIFLGLTLFTMGYIISITQKWSVEQLFRRKDWAMDTCFPNLSTDPFIPIQGSKTFVLNAFFEHRTHNMSLRLISIVWRPEKTIHHCLLCCQDRLFTSLAKRTIHNSHFGFPYGTGDFLCDIPEDCEPTHAGLVSEDFDPEHVTFVPILNRVPRESSFPVNFTVCLSTMFGGYNNVLQFVQAMEMYRLLGAQRVVVYKTNCSRDMEEVLHYYKDEVGLVEVFPWPIDTHIKVSSSWLATKSPGDLHYYGQIPALNDCLYRNMYQTKYLLLHDPDEIILPVDNNTWGELLSTLEIKYGNKANFYFENNVFPIEKTDESSRFNLSEWATIPGINFLLHVLREPILKSHYKTGKLIINPRTVFEISVHGVKRQNSRTVEVSSHLGRLYHIRRRKNGKLKSRDFVRDEGLLRFAPQMIRKVAHSLRKMNLPSQKQ</sequence>
<dbReference type="EC" id="2.4.1.-" evidence="8"/>
<comment type="subcellular location">
    <subcellularLocation>
        <location evidence="1">Membrane</location>
        <topology evidence="1">Single-pass membrane protein</topology>
    </subcellularLocation>
</comment>
<evidence type="ECO:0000313" key="9">
    <source>
        <dbReference type="EMBL" id="CDQ62908.1"/>
    </source>
</evidence>
<name>A0A060W6H8_ONCMY</name>
<comment type="similarity">
    <text evidence="2 8">Belongs to the glycosyltransferase 92 family.</text>
</comment>
<evidence type="ECO:0000256" key="2">
    <source>
        <dbReference type="ARBA" id="ARBA00007647"/>
    </source>
</evidence>
<dbReference type="Proteomes" id="UP000193380">
    <property type="component" value="Unassembled WGS sequence"/>
</dbReference>
<evidence type="ECO:0000256" key="1">
    <source>
        <dbReference type="ARBA" id="ARBA00004167"/>
    </source>
</evidence>
<protein>
    <recommendedName>
        <fullName evidence="8">Glycosyltransferase family 92 protein</fullName>
        <ecNumber evidence="8">2.4.1.-</ecNumber>
    </recommendedName>
</protein>
<dbReference type="PANTHER" id="PTHR21461:SF52">
    <property type="entry name" value="GLYCOSYLTRANSFERASE FAMILY 92 PROTEIN"/>
    <property type="match status" value="1"/>
</dbReference>
<dbReference type="PANTHER" id="PTHR21461">
    <property type="entry name" value="GLYCOSYLTRANSFERASE FAMILY 92 PROTEIN"/>
    <property type="match status" value="1"/>
</dbReference>
<evidence type="ECO:0000256" key="3">
    <source>
        <dbReference type="ARBA" id="ARBA00022676"/>
    </source>
</evidence>
<dbReference type="EMBL" id="FR904420">
    <property type="protein sequence ID" value="CDQ62908.1"/>
    <property type="molecule type" value="Genomic_DNA"/>
</dbReference>
<evidence type="ECO:0000256" key="6">
    <source>
        <dbReference type="ARBA" id="ARBA00022989"/>
    </source>
</evidence>
<dbReference type="AlphaFoldDB" id="A0A060W6H8"/>
<proteinExistence type="inferred from homology"/>
<keyword evidence="4 8" id="KW-0808">Transferase</keyword>
<evidence type="ECO:0000256" key="5">
    <source>
        <dbReference type="ARBA" id="ARBA00022692"/>
    </source>
</evidence>
<keyword evidence="3 8" id="KW-0328">Glycosyltransferase</keyword>
<dbReference type="GO" id="GO:0005737">
    <property type="term" value="C:cytoplasm"/>
    <property type="evidence" value="ECO:0007669"/>
    <property type="project" value="TreeGrafter"/>
</dbReference>
<reference evidence="9" key="2">
    <citation type="submission" date="2014-03" db="EMBL/GenBank/DDBJ databases">
        <authorList>
            <person name="Genoscope - CEA"/>
        </authorList>
    </citation>
    <scope>NUCLEOTIDE SEQUENCE</scope>
</reference>
<dbReference type="GO" id="GO:0016757">
    <property type="term" value="F:glycosyltransferase activity"/>
    <property type="evidence" value="ECO:0007669"/>
    <property type="project" value="UniProtKB-UniRule"/>
</dbReference>
<evidence type="ECO:0000256" key="8">
    <source>
        <dbReference type="RuleBase" id="RU366017"/>
    </source>
</evidence>
<keyword evidence="6" id="KW-1133">Transmembrane helix</keyword>
<dbReference type="InterPro" id="IPR008166">
    <property type="entry name" value="Glyco_transf_92"/>
</dbReference>
<dbReference type="GO" id="GO:0016020">
    <property type="term" value="C:membrane"/>
    <property type="evidence" value="ECO:0007669"/>
    <property type="project" value="UniProtKB-SubCell"/>
</dbReference>
<reference evidence="9" key="1">
    <citation type="journal article" date="2014" name="Nat. Commun.">
        <title>The rainbow trout genome provides novel insights into evolution after whole-genome duplication in vertebrates.</title>
        <authorList>
            <person name="Berthelot C."/>
            <person name="Brunet F."/>
            <person name="Chalopin D."/>
            <person name="Juanchich A."/>
            <person name="Bernard M."/>
            <person name="Noel B."/>
            <person name="Bento P."/>
            <person name="Da Silva C."/>
            <person name="Labadie K."/>
            <person name="Alberti A."/>
            <person name="Aury J.M."/>
            <person name="Louis A."/>
            <person name="Dehais P."/>
            <person name="Bardou P."/>
            <person name="Montfort J."/>
            <person name="Klopp C."/>
            <person name="Cabau C."/>
            <person name="Gaspin C."/>
            <person name="Thorgaard G.H."/>
            <person name="Boussaha M."/>
            <person name="Quillet E."/>
            <person name="Guyomard R."/>
            <person name="Galiana D."/>
            <person name="Bobe J."/>
            <person name="Volff J.N."/>
            <person name="Genet C."/>
            <person name="Wincker P."/>
            <person name="Jaillon O."/>
            <person name="Roest Crollius H."/>
            <person name="Guiguen Y."/>
        </authorList>
    </citation>
    <scope>NUCLEOTIDE SEQUENCE [LARGE SCALE GENOMIC DNA]</scope>
</reference>
<evidence type="ECO:0000313" key="10">
    <source>
        <dbReference type="Proteomes" id="UP000193380"/>
    </source>
</evidence>
<keyword evidence="7" id="KW-0472">Membrane</keyword>
<evidence type="ECO:0000256" key="7">
    <source>
        <dbReference type="ARBA" id="ARBA00023136"/>
    </source>
</evidence>
<accession>A0A060W6H8</accession>
<keyword evidence="5" id="KW-0812">Transmembrane</keyword>